<dbReference type="GO" id="GO:0005886">
    <property type="term" value="C:plasma membrane"/>
    <property type="evidence" value="ECO:0007669"/>
    <property type="project" value="UniProtKB-SubCell"/>
</dbReference>
<dbReference type="AlphaFoldDB" id="A0A7W3J7J3"/>
<feature type="transmembrane region" description="Helical" evidence="8">
    <location>
        <begin position="84"/>
        <end position="108"/>
    </location>
</feature>
<proteinExistence type="predicted"/>
<comment type="caution">
    <text evidence="9">The sequence shown here is derived from an EMBL/GenBank/DDBJ whole genome shotgun (WGS) entry which is preliminary data.</text>
</comment>
<dbReference type="PANTHER" id="PTHR32024">
    <property type="entry name" value="TRK SYSTEM POTASSIUM UPTAKE PROTEIN TRKG-RELATED"/>
    <property type="match status" value="1"/>
</dbReference>
<evidence type="ECO:0000313" key="9">
    <source>
        <dbReference type="EMBL" id="MBA8807753.1"/>
    </source>
</evidence>
<dbReference type="PANTHER" id="PTHR32024:SF1">
    <property type="entry name" value="KTR SYSTEM POTASSIUM UPTAKE PROTEIN B"/>
    <property type="match status" value="1"/>
</dbReference>
<name>A0A7W3J7J3_9MICO</name>
<feature type="transmembrane region" description="Helical" evidence="8">
    <location>
        <begin position="241"/>
        <end position="258"/>
    </location>
</feature>
<dbReference type="GO" id="GO:0008324">
    <property type="term" value="F:monoatomic cation transmembrane transporter activity"/>
    <property type="evidence" value="ECO:0007669"/>
    <property type="project" value="InterPro"/>
</dbReference>
<keyword evidence="7 8" id="KW-0472">Membrane</keyword>
<keyword evidence="5 8" id="KW-1133">Transmembrane helix</keyword>
<keyword evidence="3" id="KW-1003">Cell membrane</keyword>
<evidence type="ECO:0000256" key="7">
    <source>
        <dbReference type="ARBA" id="ARBA00023136"/>
    </source>
</evidence>
<keyword evidence="6" id="KW-0406">Ion transport</keyword>
<feature type="transmembrane region" description="Helical" evidence="8">
    <location>
        <begin position="56"/>
        <end position="78"/>
    </location>
</feature>
<protein>
    <submittedName>
        <fullName evidence="9">Potassium uptake TrkH family protein</fullName>
    </submittedName>
</protein>
<evidence type="ECO:0000256" key="1">
    <source>
        <dbReference type="ARBA" id="ARBA00004651"/>
    </source>
</evidence>
<evidence type="ECO:0000256" key="2">
    <source>
        <dbReference type="ARBA" id="ARBA00022448"/>
    </source>
</evidence>
<dbReference type="InterPro" id="IPR003445">
    <property type="entry name" value="Cat_transpt"/>
</dbReference>
<feature type="transmembrane region" description="Helical" evidence="8">
    <location>
        <begin position="135"/>
        <end position="160"/>
    </location>
</feature>
<dbReference type="Pfam" id="PF02386">
    <property type="entry name" value="TrkH"/>
    <property type="match status" value="1"/>
</dbReference>
<dbReference type="RefSeq" id="WP_182615290.1">
    <property type="nucleotide sequence ID" value="NZ_BAAATF010000006.1"/>
</dbReference>
<evidence type="ECO:0000256" key="6">
    <source>
        <dbReference type="ARBA" id="ARBA00023065"/>
    </source>
</evidence>
<evidence type="ECO:0000256" key="4">
    <source>
        <dbReference type="ARBA" id="ARBA00022692"/>
    </source>
</evidence>
<keyword evidence="4 8" id="KW-0812">Transmembrane</keyword>
<comment type="subcellular location">
    <subcellularLocation>
        <location evidence="1">Cell membrane</location>
        <topology evidence="1">Multi-pass membrane protein</topology>
    </subcellularLocation>
</comment>
<feature type="transmembrane region" description="Helical" evidence="8">
    <location>
        <begin position="198"/>
        <end position="221"/>
    </location>
</feature>
<evidence type="ECO:0000256" key="8">
    <source>
        <dbReference type="SAM" id="Phobius"/>
    </source>
</evidence>
<dbReference type="Proteomes" id="UP000540568">
    <property type="component" value="Unassembled WGS sequence"/>
</dbReference>
<reference evidence="9 10" key="1">
    <citation type="submission" date="2020-07" db="EMBL/GenBank/DDBJ databases">
        <title>Sequencing the genomes of 1000 actinobacteria strains.</title>
        <authorList>
            <person name="Klenk H.-P."/>
        </authorList>
    </citation>
    <scope>NUCLEOTIDE SEQUENCE [LARGE SCALE GENOMIC DNA]</scope>
    <source>
        <strain evidence="9 10">DSM 44121</strain>
    </source>
</reference>
<evidence type="ECO:0000313" key="10">
    <source>
        <dbReference type="Proteomes" id="UP000540568"/>
    </source>
</evidence>
<dbReference type="GO" id="GO:0030001">
    <property type="term" value="P:metal ion transport"/>
    <property type="evidence" value="ECO:0007669"/>
    <property type="project" value="UniProtKB-ARBA"/>
</dbReference>
<keyword evidence="10" id="KW-1185">Reference proteome</keyword>
<organism evidence="9 10">
    <name type="scientific">Promicromonospora sukumoe</name>
    <dbReference type="NCBI Taxonomy" id="88382"/>
    <lineage>
        <taxon>Bacteria</taxon>
        <taxon>Bacillati</taxon>
        <taxon>Actinomycetota</taxon>
        <taxon>Actinomycetes</taxon>
        <taxon>Micrococcales</taxon>
        <taxon>Promicromonosporaceae</taxon>
        <taxon>Promicromonospora</taxon>
    </lineage>
</organism>
<feature type="transmembrane region" description="Helical" evidence="8">
    <location>
        <begin position="360"/>
        <end position="380"/>
    </location>
</feature>
<feature type="transmembrane region" description="Helical" evidence="8">
    <location>
        <begin position="412"/>
        <end position="438"/>
    </location>
</feature>
<evidence type="ECO:0000256" key="5">
    <source>
        <dbReference type="ARBA" id="ARBA00022989"/>
    </source>
</evidence>
<evidence type="ECO:0000256" key="3">
    <source>
        <dbReference type="ARBA" id="ARBA00022475"/>
    </source>
</evidence>
<sequence length="455" mass="48176">MRFSSAAGREEGHGAPLRRRPGQLVITGFIGAIAVGTMLLLLPISTAGQSATFMEALFTATSAVCVTGLIVTDTPVFWSGFGQAVILVLIQIGGLGVMTVASLLGVLVMRRLDLSSRLVAAASTRAVSLGDVRRLLVRVVVLALAVEAVVALVLTVRFAVAYDESFGQALWQGVFHAVSAYNNAGFALFSLSLIDFVADPWVCVPICVATIVGGLGLPVILEVLRERHRPRRWSVHTKITLLMTALLLVGGTGFFLLAEWDNPATLGTLDTGGRILASFTQSAQARTAGFNSVNTGEMHTETWLGTVILMFIGGGSGGTAGGIKVTTFAVLAVVIWSELRGDPDAAVFDRRISVATQRQALTLALLSVAIVVLPTLWITALSPFTVDQILFEVTSAFSTTGLSTGITAQLAWYHQIVLVALMFIGRLGPITLGTALALRAHRRLYRLPESAPIIG</sequence>
<feature type="transmembrane region" description="Helical" evidence="8">
    <location>
        <begin position="307"/>
        <end position="339"/>
    </location>
</feature>
<keyword evidence="2" id="KW-0813">Transport</keyword>
<gene>
    <name evidence="9" type="ORF">FHX71_001695</name>
</gene>
<dbReference type="EMBL" id="JACGWV010000001">
    <property type="protein sequence ID" value="MBA8807753.1"/>
    <property type="molecule type" value="Genomic_DNA"/>
</dbReference>
<feature type="transmembrane region" description="Helical" evidence="8">
    <location>
        <begin position="24"/>
        <end position="44"/>
    </location>
</feature>
<accession>A0A7W3J7J3</accession>